<evidence type="ECO:0000313" key="3">
    <source>
        <dbReference type="EMBL" id="CAF0719925.1"/>
    </source>
</evidence>
<keyword evidence="5" id="KW-1185">Reference proteome</keyword>
<accession>A0A813MDI7</accession>
<comment type="caution">
    <text evidence="3">The sequence shown here is derived from an EMBL/GenBank/DDBJ whole genome shotgun (WGS) entry which is preliminary data.</text>
</comment>
<name>A0A813MDI7_ADIRI</name>
<dbReference type="EMBL" id="CAJNOJ010000001">
    <property type="protein sequence ID" value="CAF0719925.1"/>
    <property type="molecule type" value="Genomic_DNA"/>
</dbReference>
<dbReference type="EMBL" id="CAJNOR010000152">
    <property type="protein sequence ID" value="CAF0819264.1"/>
    <property type="molecule type" value="Genomic_DNA"/>
</dbReference>
<feature type="region of interest" description="Disordered" evidence="1">
    <location>
        <begin position="143"/>
        <end position="162"/>
    </location>
</feature>
<feature type="compositionally biased region" description="Basic and acidic residues" evidence="1">
    <location>
        <begin position="350"/>
        <end position="382"/>
    </location>
</feature>
<evidence type="ECO:0000313" key="5">
    <source>
        <dbReference type="Proteomes" id="UP000663828"/>
    </source>
</evidence>
<feature type="chain" id="PRO_5035596636" evidence="2">
    <location>
        <begin position="22"/>
        <end position="422"/>
    </location>
</feature>
<gene>
    <name evidence="3" type="ORF">EDS130_LOCUS137</name>
    <name evidence="4" type="ORF">XAT740_LOCUS3875</name>
</gene>
<dbReference type="OrthoDB" id="10006765at2759"/>
<dbReference type="Proteomes" id="UP000663852">
    <property type="component" value="Unassembled WGS sequence"/>
</dbReference>
<protein>
    <submittedName>
        <fullName evidence="3">Uncharacterized protein</fullName>
    </submittedName>
</protein>
<feature type="signal peptide" evidence="2">
    <location>
        <begin position="1"/>
        <end position="21"/>
    </location>
</feature>
<evidence type="ECO:0000313" key="6">
    <source>
        <dbReference type="Proteomes" id="UP000663852"/>
    </source>
</evidence>
<evidence type="ECO:0000256" key="1">
    <source>
        <dbReference type="SAM" id="MobiDB-lite"/>
    </source>
</evidence>
<sequence length="422" mass="47559">MFSSVYLYGICSLILIEAVQSSYNVFTYKGDGGDGDDEHCCLVQLDDKFCLAQVLTNSLIQVDRDCQRLNANDKSKTYLNKVVRRLPVVSSEKVGDQILIELEKPLDRDILKNDLLCLTTENNNNNINLQKCHIILANVERKSSKRKTKNETANESTNDQPEVQSVDIAEAVQIYQGQGVAVRQTFQLDLVDVEPKSREEREYWSWYRTNTKKICNQPQKTKKTCIPYTDQNANYLRQIFNSTTNENEEFSLPLTVTKGSKLFCENNNQQTRLLGYYQKSRICFQATHQIYIEHDFTDFVRLSNVKSNQRVLQFISNNSKLTNQYEQDCKDKTTLADIKKALEQEAEAKSAAKAAEEAKKKAKAEAKAAKKAAAKAEAEAKAAAKAAAKAEKKSKREKVEVEAESAANAEVKAAEQETGSST</sequence>
<proteinExistence type="predicted"/>
<dbReference type="Proteomes" id="UP000663828">
    <property type="component" value="Unassembled WGS sequence"/>
</dbReference>
<keyword evidence="2" id="KW-0732">Signal</keyword>
<reference evidence="3" key="1">
    <citation type="submission" date="2021-02" db="EMBL/GenBank/DDBJ databases">
        <authorList>
            <person name="Nowell W R."/>
        </authorList>
    </citation>
    <scope>NUCLEOTIDE SEQUENCE</scope>
</reference>
<feature type="region of interest" description="Disordered" evidence="1">
    <location>
        <begin position="350"/>
        <end position="422"/>
    </location>
</feature>
<dbReference type="AlphaFoldDB" id="A0A813MDI7"/>
<evidence type="ECO:0000313" key="4">
    <source>
        <dbReference type="EMBL" id="CAF0819264.1"/>
    </source>
</evidence>
<evidence type="ECO:0000256" key="2">
    <source>
        <dbReference type="SAM" id="SignalP"/>
    </source>
</evidence>
<feature type="compositionally biased region" description="Polar residues" evidence="1">
    <location>
        <begin position="151"/>
        <end position="162"/>
    </location>
</feature>
<organism evidence="3 6">
    <name type="scientific">Adineta ricciae</name>
    <name type="common">Rotifer</name>
    <dbReference type="NCBI Taxonomy" id="249248"/>
    <lineage>
        <taxon>Eukaryota</taxon>
        <taxon>Metazoa</taxon>
        <taxon>Spiralia</taxon>
        <taxon>Gnathifera</taxon>
        <taxon>Rotifera</taxon>
        <taxon>Eurotatoria</taxon>
        <taxon>Bdelloidea</taxon>
        <taxon>Adinetida</taxon>
        <taxon>Adinetidae</taxon>
        <taxon>Adineta</taxon>
    </lineage>
</organism>